<evidence type="ECO:0000313" key="2">
    <source>
        <dbReference type="EMBL" id="CAB4767687.1"/>
    </source>
</evidence>
<dbReference type="InterPro" id="IPR029044">
    <property type="entry name" value="Nucleotide-diphossugar_trans"/>
</dbReference>
<evidence type="ECO:0000259" key="1">
    <source>
        <dbReference type="Pfam" id="PF00535"/>
    </source>
</evidence>
<gene>
    <name evidence="2" type="ORF">UFOPK2921_00074</name>
</gene>
<dbReference type="Gene3D" id="3.90.550.10">
    <property type="entry name" value="Spore Coat Polysaccharide Biosynthesis Protein SpsA, Chain A"/>
    <property type="match status" value="1"/>
</dbReference>
<dbReference type="AlphaFoldDB" id="A0A6J6VB32"/>
<accession>A0A6J6VB32</accession>
<dbReference type="Pfam" id="PF00535">
    <property type="entry name" value="Glycos_transf_2"/>
    <property type="match status" value="1"/>
</dbReference>
<dbReference type="InterPro" id="IPR001173">
    <property type="entry name" value="Glyco_trans_2-like"/>
</dbReference>
<name>A0A6J6VB32_9ZZZZ</name>
<feature type="domain" description="Glycosyltransferase 2-like" evidence="1">
    <location>
        <begin position="408"/>
        <end position="523"/>
    </location>
</feature>
<reference evidence="2" key="1">
    <citation type="submission" date="2020-05" db="EMBL/GenBank/DDBJ databases">
        <authorList>
            <person name="Chiriac C."/>
            <person name="Salcher M."/>
            <person name="Ghai R."/>
            <person name="Kavagutti S V."/>
        </authorList>
    </citation>
    <scope>NUCLEOTIDE SEQUENCE</scope>
</reference>
<dbReference type="EMBL" id="CAEZZV010000005">
    <property type="protein sequence ID" value="CAB4767687.1"/>
    <property type="molecule type" value="Genomic_DNA"/>
</dbReference>
<proteinExistence type="predicted"/>
<organism evidence="2">
    <name type="scientific">freshwater metagenome</name>
    <dbReference type="NCBI Taxonomy" id="449393"/>
    <lineage>
        <taxon>unclassified sequences</taxon>
        <taxon>metagenomes</taxon>
        <taxon>ecological metagenomes</taxon>
    </lineage>
</organism>
<protein>
    <submittedName>
        <fullName evidence="2">Unannotated protein</fullName>
    </submittedName>
</protein>
<dbReference type="SUPFAM" id="SSF53448">
    <property type="entry name" value="Nucleotide-diphospho-sugar transferases"/>
    <property type="match status" value="1"/>
</dbReference>
<sequence length="640" mass="73049">MSDEVRGEDPAADIPLEEARLVTEVFAGDEPAMGESTVPIDTISSNSNIVCRVWRAVRWRVRRVWRPVRRVWRAVRWRVRRVWRPVRWRVRRVWRAVRWRVRRVWRGLRWRVRRVWRAVRLRVRRVWRGLRRRVRRVWRQIRQRKWRNLLPRPKSLLATLLGARQKSGLSSLFLPREMRAFFRRSQCKNLRSLDQLPVLAGSIDKQDQKNLNGPWSSQKLPPLEVVACASVSDDLVMEKVGSVLPSYNFKIGNQTFWSAALNPYRLNPGGWLQVGSNGVLRLSRPNPKWQKKSLYHRFLSSARNRIAVDLTNFQASSEDTARLIVDLSAVGAPIVCAELRPEVVVRIGKDLSELIPSRIGKLVDPLNREIYSSQLRRYAHRDHAIQANLANLLRVTGRSSVITPTVSIVLATQRPQLVEFALAQIAKQSYPHLEVVVGCHGFELEKSLIASSRQSLDNLKILSCSREKNLGEVLAELVSHSDGDLISKWDDDDWYDIDHILDLVLAMRYSGAEIVGKAAEFIYSELLDLTMRRFSIGAENFSTTIAGGTILTSKEVITDVLGGWPSAPRRVDRLLIDGVLKAGGLCYRTHGFGYVLRRGVDPMAHTWDQGIGYFLAASVAQRAGLDLEFAGFSEVDRHGG</sequence>